<dbReference type="InterPro" id="IPR008271">
    <property type="entry name" value="Ser/Thr_kinase_AS"/>
</dbReference>
<keyword evidence="3" id="KW-0808">Transferase</keyword>
<evidence type="ECO:0000256" key="5">
    <source>
        <dbReference type="ARBA" id="ARBA00022777"/>
    </source>
</evidence>
<dbReference type="Pfam" id="PF00069">
    <property type="entry name" value="Pkinase"/>
    <property type="match status" value="1"/>
</dbReference>
<dbReference type="SMART" id="SM00220">
    <property type="entry name" value="S_TKc"/>
    <property type="match status" value="1"/>
</dbReference>
<dbReference type="CTD" id="6103162"/>
<dbReference type="KEGG" id="bmy:BM_BM18187"/>
<dbReference type="GO" id="GO:0032436">
    <property type="term" value="P:positive regulation of proteasomal ubiquitin-dependent protein catabolic process"/>
    <property type="evidence" value="ECO:0007669"/>
    <property type="project" value="TreeGrafter"/>
</dbReference>
<dbReference type="GO" id="GO:0007165">
    <property type="term" value="P:signal transduction"/>
    <property type="evidence" value="ECO:0007669"/>
    <property type="project" value="TreeGrafter"/>
</dbReference>
<dbReference type="Gene3D" id="1.10.510.10">
    <property type="entry name" value="Transferase(Phosphotransferase) domain 1"/>
    <property type="match status" value="1"/>
</dbReference>
<dbReference type="GO" id="GO:0070507">
    <property type="term" value="P:regulation of microtubule cytoskeleton organization"/>
    <property type="evidence" value="ECO:0007669"/>
    <property type="project" value="TreeGrafter"/>
</dbReference>
<keyword evidence="6" id="KW-0067">ATP-binding</keyword>
<evidence type="ECO:0000256" key="6">
    <source>
        <dbReference type="ARBA" id="ARBA00022840"/>
    </source>
</evidence>
<dbReference type="InterPro" id="IPR050591">
    <property type="entry name" value="GSK-3"/>
</dbReference>
<evidence type="ECO:0000313" key="9">
    <source>
        <dbReference type="Proteomes" id="UP000006672"/>
    </source>
</evidence>
<dbReference type="GO" id="GO:0005524">
    <property type="term" value="F:ATP binding"/>
    <property type="evidence" value="ECO:0007669"/>
    <property type="project" value="UniProtKB-KW"/>
</dbReference>
<organism evidence="8">
    <name type="scientific">Brugia malayi</name>
    <name type="common">Filarial nematode worm</name>
    <dbReference type="NCBI Taxonomy" id="6279"/>
    <lineage>
        <taxon>Eukaryota</taxon>
        <taxon>Metazoa</taxon>
        <taxon>Ecdysozoa</taxon>
        <taxon>Nematoda</taxon>
        <taxon>Chromadorea</taxon>
        <taxon>Rhabditida</taxon>
        <taxon>Spirurina</taxon>
        <taxon>Spiruromorpha</taxon>
        <taxon>Filarioidea</taxon>
        <taxon>Onchocercidae</taxon>
        <taxon>Brugia</taxon>
    </lineage>
</organism>
<dbReference type="Proteomes" id="UP000006672">
    <property type="component" value="Unassembled WGS sequence"/>
</dbReference>
<keyword evidence="4" id="KW-0547">Nucleotide-binding</keyword>
<evidence type="ECO:0000256" key="1">
    <source>
        <dbReference type="ARBA" id="ARBA00005527"/>
    </source>
</evidence>
<keyword evidence="5" id="KW-0418">Kinase</keyword>
<protein>
    <submittedName>
        <fullName evidence="10">Protein kinase domain-containing protein</fullName>
    </submittedName>
</protein>
<sequence length="393" mass="44902">MSNNSLRKKTWSEICVEKDVGILLKNIDLIHEQSAVELPSKKEVKLRMKNLRLHSSGVFSNVYRGTLLSPGPRKEIALKKTWPDFEGDSQVNTELNILLGLSCRWHKNIIRVLYTFRSITPDNKIFLLYPSFLNYICETMIFEYLPKTMSNIVKQIGGKYPDYIDIKLYSWQLFNGLSFLSNNHICHRDIKPQNLLIEPISGVLKIADFGSAKFMRRMTKSTSYQVTRYYRPPELLLKATYYSPQVDVWSGGCVLGEITKGSILFPGKNAKDQFKLVMDALGSPDETDLMDMKAAISIAGARIAPRGLRSILPYASEEIINILQRILVYSPEKRLCGKVFLSDPFFQELFVPNKRRTNGTFVSNIITLDDLQKLPYVFLISNFAKKLIAAIFC</sequence>
<dbReference type="FunFam" id="1.10.510.10:FF:000624">
    <property type="entry name" value="Mitogen-activated protein kinase"/>
    <property type="match status" value="1"/>
</dbReference>
<dbReference type="STRING" id="6279.A0A5S6PFM2"/>
<dbReference type="GeneID" id="6103162"/>
<evidence type="ECO:0000256" key="3">
    <source>
        <dbReference type="ARBA" id="ARBA00022679"/>
    </source>
</evidence>
<evidence type="ECO:0000313" key="10">
    <source>
        <dbReference type="WBParaSite" id="Bm18187.1"/>
    </source>
</evidence>
<dbReference type="Gene3D" id="3.30.200.20">
    <property type="entry name" value="Phosphorylase Kinase, domain 1"/>
    <property type="match status" value="1"/>
</dbReference>
<keyword evidence="2" id="KW-0723">Serine/threonine-protein kinase</keyword>
<dbReference type="GO" id="GO:0090090">
    <property type="term" value="P:negative regulation of canonical Wnt signaling pathway"/>
    <property type="evidence" value="ECO:0007669"/>
    <property type="project" value="TreeGrafter"/>
</dbReference>
<name>A0A4E9F504_BRUMA</name>
<dbReference type="GO" id="GO:0005634">
    <property type="term" value="C:nucleus"/>
    <property type="evidence" value="ECO:0007669"/>
    <property type="project" value="TreeGrafter"/>
</dbReference>
<accession>A0A4E9F504</accession>
<dbReference type="SUPFAM" id="SSF56112">
    <property type="entry name" value="Protein kinase-like (PK-like)"/>
    <property type="match status" value="1"/>
</dbReference>
<dbReference type="PANTHER" id="PTHR24057:SF18">
    <property type="entry name" value="SERINE_THREONINE-PROTEIN KINASE R03D7.5-RELATED"/>
    <property type="match status" value="1"/>
</dbReference>
<evidence type="ECO:0000313" key="8">
    <source>
        <dbReference type="EMBL" id="VIO91052.1"/>
    </source>
</evidence>
<comment type="similarity">
    <text evidence="1">Belongs to the protein kinase superfamily. CMGC Ser/Thr protein kinase family. GSK-3 subfamily.</text>
</comment>
<gene>
    <name evidence="8 10" type="primary">Bm18187</name>
    <name evidence="8" type="ORF">BM_BM18187</name>
</gene>
<dbReference type="GO" id="GO:0030154">
    <property type="term" value="P:cell differentiation"/>
    <property type="evidence" value="ECO:0007669"/>
    <property type="project" value="TreeGrafter"/>
</dbReference>
<dbReference type="AlphaFoldDB" id="A0A4E9F504"/>
<dbReference type="OrthoDB" id="192887at2759"/>
<reference evidence="9" key="1">
    <citation type="journal article" date="2007" name="Science">
        <title>Draft genome of the filarial nematode parasite Brugia malayi.</title>
        <authorList>
            <person name="Ghedin E."/>
            <person name="Wang S."/>
            <person name="Spiro D."/>
            <person name="Caler E."/>
            <person name="Zhao Q."/>
            <person name="Crabtree J."/>
            <person name="Allen J.E."/>
            <person name="Delcher A.L."/>
            <person name="Guiliano D.B."/>
            <person name="Miranda-Saavedra D."/>
            <person name="Angiuoli S.V."/>
            <person name="Creasy T."/>
            <person name="Amedeo P."/>
            <person name="Haas B."/>
            <person name="El-Sayed N.M."/>
            <person name="Wortman J.R."/>
            <person name="Feldblyum T."/>
            <person name="Tallon L."/>
            <person name="Schatz M."/>
            <person name="Shumway M."/>
            <person name="Koo H."/>
            <person name="Salzberg S.L."/>
            <person name="Schobel S."/>
            <person name="Pertea M."/>
            <person name="Pop M."/>
            <person name="White O."/>
            <person name="Barton G.J."/>
            <person name="Carlow C.K."/>
            <person name="Crawford M.J."/>
            <person name="Daub J."/>
            <person name="Dimmic M.W."/>
            <person name="Estes C.F."/>
            <person name="Foster J.M."/>
            <person name="Ganatra M."/>
            <person name="Gregory W.F."/>
            <person name="Johnson N.M."/>
            <person name="Jin J."/>
            <person name="Komuniecki R."/>
            <person name="Korf I."/>
            <person name="Kumar S."/>
            <person name="Laney S."/>
            <person name="Li B.W."/>
            <person name="Li W."/>
            <person name="Lindblom T.H."/>
            <person name="Lustigman S."/>
            <person name="Ma D."/>
            <person name="Maina C.V."/>
            <person name="Martin D.M."/>
            <person name="McCarter J.P."/>
            <person name="McReynolds L."/>
            <person name="Mitreva M."/>
            <person name="Nutman T.B."/>
            <person name="Parkinson J."/>
            <person name="Peregrin-Alvarez J.M."/>
            <person name="Poole C."/>
            <person name="Ren Q."/>
            <person name="Saunders L."/>
            <person name="Sluder A.E."/>
            <person name="Smith K."/>
            <person name="Stanke M."/>
            <person name="Unnasch T.R."/>
            <person name="Ware J."/>
            <person name="Wei A.D."/>
            <person name="Weil G."/>
            <person name="Williams D.J."/>
            <person name="Zhang Y."/>
            <person name="Williams S.A."/>
            <person name="Fraser-Liggett C."/>
            <person name="Slatko B."/>
            <person name="Blaxter M.L."/>
            <person name="Scott A.L."/>
        </authorList>
    </citation>
    <scope>NUCLEOTIDE SEQUENCE</scope>
    <source>
        <strain evidence="9">FR3</strain>
    </source>
</reference>
<evidence type="ECO:0000256" key="4">
    <source>
        <dbReference type="ARBA" id="ARBA00022741"/>
    </source>
</evidence>
<dbReference type="InterPro" id="IPR011009">
    <property type="entry name" value="Kinase-like_dom_sf"/>
</dbReference>
<feature type="domain" description="Protein kinase" evidence="7">
    <location>
        <begin position="48"/>
        <end position="346"/>
    </location>
</feature>
<keyword evidence="9" id="KW-1185">Reference proteome</keyword>
<dbReference type="InterPro" id="IPR000719">
    <property type="entry name" value="Prot_kinase_dom"/>
</dbReference>
<proteinExistence type="inferred from homology"/>
<dbReference type="PROSITE" id="PS00108">
    <property type="entry name" value="PROTEIN_KINASE_ST"/>
    <property type="match status" value="1"/>
</dbReference>
<dbReference type="RefSeq" id="XP_042932674.1">
    <property type="nucleotide sequence ID" value="XM_043076740.1"/>
</dbReference>
<dbReference type="GO" id="GO:0005829">
    <property type="term" value="C:cytosol"/>
    <property type="evidence" value="ECO:0007669"/>
    <property type="project" value="TreeGrafter"/>
</dbReference>
<evidence type="ECO:0000259" key="7">
    <source>
        <dbReference type="PROSITE" id="PS50011"/>
    </source>
</evidence>
<dbReference type="GO" id="GO:0030424">
    <property type="term" value="C:axon"/>
    <property type="evidence" value="ECO:0007669"/>
    <property type="project" value="TreeGrafter"/>
</dbReference>
<dbReference type="PANTHER" id="PTHR24057">
    <property type="entry name" value="GLYCOGEN SYNTHASE KINASE-3 ALPHA"/>
    <property type="match status" value="1"/>
</dbReference>
<reference evidence="10" key="3">
    <citation type="submission" date="2019-12" db="UniProtKB">
        <authorList>
            <consortium name="WormBaseParasite"/>
        </authorList>
    </citation>
    <scope>IDENTIFICATION</scope>
</reference>
<reference evidence="8" key="2">
    <citation type="submission" date="2019-04" db="EMBL/GenBank/DDBJ databases">
        <authorList>
            <person name="Howe K."/>
            <person name="Paulini M."/>
            <person name="Williams G."/>
        </authorList>
    </citation>
    <scope>NUCLEOTIDE SEQUENCE [LARGE SCALE GENOMIC DNA]</scope>
    <source>
        <strain evidence="8">FR3</strain>
    </source>
</reference>
<dbReference type="WBParaSite" id="Bm18187.1">
    <property type="protein sequence ID" value="Bm18187.1"/>
    <property type="gene ID" value="WBGene00269327"/>
</dbReference>
<evidence type="ECO:0000256" key="2">
    <source>
        <dbReference type="ARBA" id="ARBA00022527"/>
    </source>
</evidence>
<dbReference type="PROSITE" id="PS50011">
    <property type="entry name" value="PROTEIN_KINASE_DOM"/>
    <property type="match status" value="1"/>
</dbReference>
<dbReference type="EMBL" id="CAAKNF010000192">
    <property type="protein sequence ID" value="VIO91052.1"/>
    <property type="molecule type" value="Genomic_DNA"/>
</dbReference>
<dbReference type="GO" id="GO:0004674">
    <property type="term" value="F:protein serine/threonine kinase activity"/>
    <property type="evidence" value="ECO:0007669"/>
    <property type="project" value="UniProtKB-KW"/>
</dbReference>
<accession>A0A5S6PFM2</accession>